<accession>A0A5S4WXJ1</accession>
<comment type="caution">
    <text evidence="2">The sequence shown here is derived from an EMBL/GenBank/DDBJ whole genome shotgun (WGS) entry which is preliminary data.</text>
</comment>
<dbReference type="RefSeq" id="WP_148749839.1">
    <property type="nucleotide sequence ID" value="NZ_VSSR01000011.1"/>
</dbReference>
<feature type="compositionally biased region" description="Basic residues" evidence="1">
    <location>
        <begin position="1"/>
        <end position="31"/>
    </location>
</feature>
<organism evidence="2 3">
    <name type="scientific">Bradyrhizobium cytisi</name>
    <dbReference type="NCBI Taxonomy" id="515489"/>
    <lineage>
        <taxon>Bacteria</taxon>
        <taxon>Pseudomonadati</taxon>
        <taxon>Pseudomonadota</taxon>
        <taxon>Alphaproteobacteria</taxon>
        <taxon>Hyphomicrobiales</taxon>
        <taxon>Nitrobacteraceae</taxon>
        <taxon>Bradyrhizobium</taxon>
    </lineage>
</organism>
<protein>
    <submittedName>
        <fullName evidence="2">Uncharacterized protein</fullName>
    </submittedName>
</protein>
<gene>
    <name evidence="2" type="ORF">FXB38_05985</name>
</gene>
<evidence type="ECO:0000256" key="1">
    <source>
        <dbReference type="SAM" id="MobiDB-lite"/>
    </source>
</evidence>
<reference evidence="2 3" key="1">
    <citation type="submission" date="2019-08" db="EMBL/GenBank/DDBJ databases">
        <title>Bradyrhizobium hipponensis sp. nov., a rhizobium isolated from a Lupinus angustifolius root nodule in Tunisia.</title>
        <authorList>
            <person name="Off K."/>
            <person name="Rejili M."/>
            <person name="Mars M."/>
            <person name="Brachmann A."/>
            <person name="Marin M."/>
        </authorList>
    </citation>
    <scope>NUCLEOTIDE SEQUENCE [LARGE SCALE GENOMIC DNA]</scope>
    <source>
        <strain evidence="2 3">CTAW11</strain>
    </source>
</reference>
<keyword evidence="3" id="KW-1185">Reference proteome</keyword>
<proteinExistence type="predicted"/>
<dbReference type="EMBL" id="VSSR01000011">
    <property type="protein sequence ID" value="TYL86804.1"/>
    <property type="molecule type" value="Genomic_DNA"/>
</dbReference>
<dbReference type="Proteomes" id="UP000324853">
    <property type="component" value="Unassembled WGS sequence"/>
</dbReference>
<dbReference type="AlphaFoldDB" id="A0A5S4WXJ1"/>
<sequence length="93" mass="10037">MAKAKKRAKKARTGKKATTARKVKKAKKVASRRQSLTAKAALPSSPIYVSGPNGELERCDWSSEQNIYVCKVVSDGDTAPAGALMMRRATRTA</sequence>
<name>A0A5S4WXJ1_9BRAD</name>
<evidence type="ECO:0000313" key="2">
    <source>
        <dbReference type="EMBL" id="TYL86804.1"/>
    </source>
</evidence>
<feature type="region of interest" description="Disordered" evidence="1">
    <location>
        <begin position="1"/>
        <end position="38"/>
    </location>
</feature>
<evidence type="ECO:0000313" key="3">
    <source>
        <dbReference type="Proteomes" id="UP000324853"/>
    </source>
</evidence>